<feature type="transmembrane region" description="Helical" evidence="1">
    <location>
        <begin position="24"/>
        <end position="43"/>
    </location>
</feature>
<keyword evidence="1" id="KW-1133">Transmembrane helix</keyword>
<accession>A0A139LJN7</accession>
<evidence type="ECO:0000313" key="3">
    <source>
        <dbReference type="Proteomes" id="UP000070319"/>
    </source>
</evidence>
<evidence type="ECO:0000313" key="2">
    <source>
        <dbReference type="EMBL" id="KXT51671.1"/>
    </source>
</evidence>
<keyword evidence="1" id="KW-0472">Membrane</keyword>
<proteinExistence type="predicted"/>
<comment type="caution">
    <text evidence="2">The sequence shown here is derived from an EMBL/GenBank/DDBJ whole genome shotgun (WGS) entry which is preliminary data.</text>
</comment>
<organism evidence="2">
    <name type="scientific">Bacteroides intestinalis</name>
    <dbReference type="NCBI Taxonomy" id="329854"/>
    <lineage>
        <taxon>Bacteria</taxon>
        <taxon>Pseudomonadati</taxon>
        <taxon>Bacteroidota</taxon>
        <taxon>Bacteroidia</taxon>
        <taxon>Bacteroidales</taxon>
        <taxon>Bacteroidaceae</taxon>
        <taxon>Bacteroides</taxon>
    </lineage>
</organism>
<gene>
    <name evidence="2" type="ORF">HMPREF2531_01924</name>
</gene>
<dbReference type="Proteomes" id="UP000070319">
    <property type="component" value="Unassembled WGS sequence"/>
</dbReference>
<dbReference type="EMBL" id="LTDF01000073">
    <property type="protein sequence ID" value="KXT51671.1"/>
    <property type="molecule type" value="Genomic_DNA"/>
</dbReference>
<evidence type="ECO:0000256" key="1">
    <source>
        <dbReference type="SAM" id="Phobius"/>
    </source>
</evidence>
<protein>
    <submittedName>
        <fullName evidence="2">Uncharacterized protein</fullName>
    </submittedName>
</protein>
<reference evidence="2 3" key="1">
    <citation type="submission" date="2016-02" db="EMBL/GenBank/DDBJ databases">
        <authorList>
            <person name="Wen L."/>
            <person name="He K."/>
            <person name="Yang H."/>
        </authorList>
    </citation>
    <scope>NUCLEOTIDE SEQUENCE [LARGE SCALE GENOMIC DNA]</scope>
    <source>
        <strain evidence="2 3">KLE1704</strain>
    </source>
</reference>
<sequence length="45" mass="5410">MSFKVNFLRTRNRLFSSNNCINEVYYTGILHIHAAVYAGFFYFHF</sequence>
<keyword evidence="1" id="KW-0812">Transmembrane</keyword>
<name>A0A139LJN7_9BACE</name>
<dbReference type="AlphaFoldDB" id="A0A139LJN7"/>